<dbReference type="SUPFAM" id="SSF53474">
    <property type="entry name" value="alpha/beta-Hydrolases"/>
    <property type="match status" value="1"/>
</dbReference>
<dbReference type="EMBL" id="CP089276">
    <property type="protein sequence ID" value="USP76880.1"/>
    <property type="molecule type" value="Genomic_DNA"/>
</dbReference>
<dbReference type="Proteomes" id="UP001056012">
    <property type="component" value="Chromosome 3"/>
</dbReference>
<gene>
    <name evidence="2" type="ORF">yc1106_04154</name>
</gene>
<dbReference type="VEuPathDB" id="FungiDB:yc1106_04154"/>
<sequence length="555" mass="60386">MAATFTHPALGRVQGNQRDGVAQFLGLKYASIKDRFAPPEVVDSYESGDIDATKFGPPSVSPVGAINAEFGFLQHSLPLPQVPSHSDLECLNLNITVPTGKDGSIDSNAKLPVYVFIHGGGFAVGSSWYPQYDPTAIVKMSVEKKKPIIGITINCVQILAAETFSYRLGVTGFMTSAELRKAGYKANNGLHDQRAALRWVRKFISGFGGDPDHITACGESAGAWSVTSLLSSNEPLMRQGLGTGGTSLLITPVPEFVAEAAYQQVVEAFGLADLSPEDRIKRLLNIPVDDIWQKVPKSARMTPTIDGDIVPGALDFLTVSSQDDKPTSVIPGRNWCKALMLGESKLDANIFAYTTLDARKSGIAQSFIDSCNKTLANKPEVAKELITAYNITTSSSDDEALLAILRFLSEVAFYAPARAFAQGWPNTSDSKLFLYHFNEGIPWEGRFKGEAGHILDVAYLFQNFNEHLDDAQLKVAREYGEDFIKFVNGEDPWPPVQQGKLGAKVYGPSADGVTSRWVPDGAPAKIGRDERILKLEEMAGMDTLFTVFLNFFQGK</sequence>
<dbReference type="Gene3D" id="3.40.50.1820">
    <property type="entry name" value="alpha/beta hydrolase"/>
    <property type="match status" value="1"/>
</dbReference>
<dbReference type="PANTHER" id="PTHR43142:SF11">
    <property type="entry name" value="CARBOXYLIC ESTER HYDROLASE"/>
    <property type="match status" value="1"/>
</dbReference>
<dbReference type="PANTHER" id="PTHR43142">
    <property type="entry name" value="CARBOXYLIC ESTER HYDROLASE"/>
    <property type="match status" value="1"/>
</dbReference>
<dbReference type="AlphaFoldDB" id="A0A9Q8Z802"/>
<organism evidence="2 3">
    <name type="scientific">Curvularia clavata</name>
    <dbReference type="NCBI Taxonomy" id="95742"/>
    <lineage>
        <taxon>Eukaryota</taxon>
        <taxon>Fungi</taxon>
        <taxon>Dikarya</taxon>
        <taxon>Ascomycota</taxon>
        <taxon>Pezizomycotina</taxon>
        <taxon>Dothideomycetes</taxon>
        <taxon>Pleosporomycetidae</taxon>
        <taxon>Pleosporales</taxon>
        <taxon>Pleosporineae</taxon>
        <taxon>Pleosporaceae</taxon>
        <taxon>Curvularia</taxon>
    </lineage>
</organism>
<evidence type="ECO:0000259" key="1">
    <source>
        <dbReference type="Pfam" id="PF00135"/>
    </source>
</evidence>
<proteinExistence type="predicted"/>
<dbReference type="InterPro" id="IPR029058">
    <property type="entry name" value="AB_hydrolase_fold"/>
</dbReference>
<feature type="domain" description="Carboxylesterase type B" evidence="1">
    <location>
        <begin position="10"/>
        <end position="494"/>
    </location>
</feature>
<accession>A0A9Q8Z802</accession>
<keyword evidence="3" id="KW-1185">Reference proteome</keyword>
<reference evidence="2" key="1">
    <citation type="submission" date="2021-12" db="EMBL/GenBank/DDBJ databases">
        <title>Curvularia clavata genome.</title>
        <authorList>
            <person name="Cao Y."/>
        </authorList>
    </citation>
    <scope>NUCLEOTIDE SEQUENCE</scope>
    <source>
        <strain evidence="2">Yc1106</strain>
    </source>
</reference>
<dbReference type="InterPro" id="IPR002018">
    <property type="entry name" value="CarbesteraseB"/>
</dbReference>
<dbReference type="OrthoDB" id="3200163at2759"/>
<evidence type="ECO:0000313" key="2">
    <source>
        <dbReference type="EMBL" id="USP76880.1"/>
    </source>
</evidence>
<dbReference type="Pfam" id="PF00135">
    <property type="entry name" value="COesterase"/>
    <property type="match status" value="1"/>
</dbReference>
<evidence type="ECO:0000313" key="3">
    <source>
        <dbReference type="Proteomes" id="UP001056012"/>
    </source>
</evidence>
<protein>
    <recommendedName>
        <fullName evidence="1">Carboxylesterase type B domain-containing protein</fullName>
    </recommendedName>
</protein>
<name>A0A9Q8Z802_CURCL</name>